<protein>
    <submittedName>
        <fullName evidence="4">Uncharacterized protein</fullName>
    </submittedName>
</protein>
<keyword evidence="2" id="KW-0732">Signal</keyword>
<evidence type="ECO:0000256" key="2">
    <source>
        <dbReference type="SAM" id="SignalP"/>
    </source>
</evidence>
<name>A0AA85B644_9TREM</name>
<dbReference type="AlphaFoldDB" id="A0AA85B644"/>
<sequence length="216" mass="25731">MKLFIIGIIGTFTLLISQGEYGYTIDVNVNDAKQKQYIRTKLNSLNQYLQSRGINKQFTEDEFYKIIYDRLNKHIEDEKSDVRIIEKEVSKRPVQKHVDNETSDSMHDKQPIQKEVSKRPVQKHVDNETSDSMHDKQPIQKEVSKRPVQKHVDNETSDRFQSISDIFFFNKPWIPLWIVNPLYYITEKFMQIMAFLLEDDNIRELQMPAYYYDTSI</sequence>
<reference evidence="4" key="1">
    <citation type="submission" date="2023-11" db="UniProtKB">
        <authorList>
            <consortium name="WormBaseParasite"/>
        </authorList>
    </citation>
    <scope>IDENTIFICATION</scope>
</reference>
<feature type="signal peptide" evidence="2">
    <location>
        <begin position="1"/>
        <end position="19"/>
    </location>
</feature>
<dbReference type="WBParaSite" id="SMTH1_30170.1">
    <property type="protein sequence ID" value="SMTH1_30170.1"/>
    <property type="gene ID" value="SMTH1_30170"/>
</dbReference>
<dbReference type="Proteomes" id="UP000050791">
    <property type="component" value="Unassembled WGS sequence"/>
</dbReference>
<evidence type="ECO:0000313" key="3">
    <source>
        <dbReference type="Proteomes" id="UP000050791"/>
    </source>
</evidence>
<accession>A0AA85B644</accession>
<feature type="chain" id="PRO_5041735483" evidence="2">
    <location>
        <begin position="20"/>
        <end position="216"/>
    </location>
</feature>
<proteinExistence type="predicted"/>
<evidence type="ECO:0000313" key="4">
    <source>
        <dbReference type="WBParaSite" id="SMTH1_30170.1"/>
    </source>
</evidence>
<evidence type="ECO:0000256" key="1">
    <source>
        <dbReference type="SAM" id="MobiDB-lite"/>
    </source>
</evidence>
<feature type="region of interest" description="Disordered" evidence="1">
    <location>
        <begin position="93"/>
        <end position="154"/>
    </location>
</feature>
<organism evidence="3 4">
    <name type="scientific">Schistosoma mattheei</name>
    <dbReference type="NCBI Taxonomy" id="31246"/>
    <lineage>
        <taxon>Eukaryota</taxon>
        <taxon>Metazoa</taxon>
        <taxon>Spiralia</taxon>
        <taxon>Lophotrochozoa</taxon>
        <taxon>Platyhelminthes</taxon>
        <taxon>Trematoda</taxon>
        <taxon>Digenea</taxon>
        <taxon>Strigeidida</taxon>
        <taxon>Schistosomatoidea</taxon>
        <taxon>Schistosomatidae</taxon>
        <taxon>Schistosoma</taxon>
    </lineage>
</organism>